<feature type="region of interest" description="Disordered" evidence="1">
    <location>
        <begin position="1"/>
        <end position="30"/>
    </location>
</feature>
<sequence length="48" mass="5354">MRSPFTMGCPIPPGDSAESPHQQERPRQMQPLKLGLVSLHNSWLEGVL</sequence>
<organism evidence="2">
    <name type="scientific">Pan troglodytes</name>
    <name type="common">Chimpanzee</name>
    <dbReference type="NCBI Taxonomy" id="9598"/>
    <lineage>
        <taxon>Eukaryota</taxon>
        <taxon>Metazoa</taxon>
        <taxon>Chordata</taxon>
        <taxon>Craniata</taxon>
        <taxon>Vertebrata</taxon>
        <taxon>Euteleostomi</taxon>
        <taxon>Mammalia</taxon>
        <taxon>Eutheria</taxon>
        <taxon>Euarchontoglires</taxon>
        <taxon>Primates</taxon>
        <taxon>Haplorrhini</taxon>
        <taxon>Catarrhini</taxon>
        <taxon>Hominidae</taxon>
        <taxon>Pan</taxon>
    </lineage>
</organism>
<accession>G2HEM1</accession>
<reference evidence="2" key="1">
    <citation type="journal article" date="2011" name="Funct. Integr. Genomics">
        <title>Major chimpanzee-specific structural changes in sperm development-associated genes.</title>
        <authorList>
            <person name="Kim R.N."/>
            <person name="Kim D.W."/>
            <person name="Choi S.H."/>
            <person name="Chae S.H."/>
            <person name="Nam S.H."/>
            <person name="Kim D.W."/>
            <person name="Kim A."/>
            <person name="Kang A."/>
            <person name="Park K.H."/>
            <person name="Lee Y.S."/>
            <person name="Hirai M."/>
            <person name="Suzuki Y."/>
            <person name="Sugano S."/>
            <person name="Hashimoto K."/>
            <person name="Kim D.S."/>
            <person name="Park H.S."/>
        </authorList>
    </citation>
    <scope>NUCLEOTIDE SEQUENCE</scope>
    <source>
        <tissue evidence="2">Testis</tissue>
    </source>
</reference>
<evidence type="ECO:0000256" key="1">
    <source>
        <dbReference type="SAM" id="MobiDB-lite"/>
    </source>
</evidence>
<name>G2HEM1_PANTR</name>
<dbReference type="EMBL" id="AK305185">
    <property type="protein sequence ID" value="BAK62179.1"/>
    <property type="molecule type" value="mRNA"/>
</dbReference>
<evidence type="ECO:0000313" key="2">
    <source>
        <dbReference type="EMBL" id="BAK62179.1"/>
    </source>
</evidence>
<dbReference type="AlphaFoldDB" id="G2HEM1"/>
<proteinExistence type="evidence at transcript level"/>
<protein>
    <submittedName>
        <fullName evidence="2">Uncharacterized protein</fullName>
    </submittedName>
</protein>